<evidence type="ECO:0000313" key="1">
    <source>
        <dbReference type="EMBL" id="PRP89069.1"/>
    </source>
</evidence>
<gene>
    <name evidence="1" type="ORF">PROFUN_02347</name>
</gene>
<organism evidence="1 2">
    <name type="scientific">Planoprotostelium fungivorum</name>
    <dbReference type="NCBI Taxonomy" id="1890364"/>
    <lineage>
        <taxon>Eukaryota</taxon>
        <taxon>Amoebozoa</taxon>
        <taxon>Evosea</taxon>
        <taxon>Variosea</taxon>
        <taxon>Cavosteliida</taxon>
        <taxon>Cavosteliaceae</taxon>
        <taxon>Planoprotostelium</taxon>
    </lineage>
</organism>
<reference evidence="1 2" key="1">
    <citation type="journal article" date="2018" name="Genome Biol. Evol.">
        <title>Multiple Roots of Fruiting Body Formation in Amoebozoa.</title>
        <authorList>
            <person name="Hillmann F."/>
            <person name="Forbes G."/>
            <person name="Novohradska S."/>
            <person name="Ferling I."/>
            <person name="Riege K."/>
            <person name="Groth M."/>
            <person name="Westermann M."/>
            <person name="Marz M."/>
            <person name="Spaller T."/>
            <person name="Winckler T."/>
            <person name="Schaap P."/>
            <person name="Glockner G."/>
        </authorList>
    </citation>
    <scope>NUCLEOTIDE SEQUENCE [LARGE SCALE GENOMIC DNA]</scope>
    <source>
        <strain evidence="1 2">Jena</strain>
    </source>
</reference>
<dbReference type="Proteomes" id="UP000241769">
    <property type="component" value="Unassembled WGS sequence"/>
</dbReference>
<proteinExistence type="predicted"/>
<accession>A0A2P6NYQ0</accession>
<dbReference type="EMBL" id="MDYQ01000006">
    <property type="protein sequence ID" value="PRP89069.1"/>
    <property type="molecule type" value="Genomic_DNA"/>
</dbReference>
<sequence>MSVEVGDLPVRRIGSLDLAKFGAKIDNLWVLQRVLRVHIGRSNGGVVKPSLLFECLAFALSENKERRNTAHTRRERAPIGQFRPARMDCLVSEHAETDANGTIL</sequence>
<name>A0A2P6NYQ0_9EUKA</name>
<keyword evidence="2" id="KW-1185">Reference proteome</keyword>
<dbReference type="InParanoid" id="A0A2P6NYQ0"/>
<dbReference type="AlphaFoldDB" id="A0A2P6NYQ0"/>
<evidence type="ECO:0000313" key="2">
    <source>
        <dbReference type="Proteomes" id="UP000241769"/>
    </source>
</evidence>
<comment type="caution">
    <text evidence="1">The sequence shown here is derived from an EMBL/GenBank/DDBJ whole genome shotgun (WGS) entry which is preliminary data.</text>
</comment>
<protein>
    <submittedName>
        <fullName evidence="1">Uncharacterized protein</fullName>
    </submittedName>
</protein>